<evidence type="ECO:0000313" key="3">
    <source>
        <dbReference type="Proteomes" id="UP001140560"/>
    </source>
</evidence>
<name>A0A9W8Y0D3_9PLEO</name>
<dbReference type="OrthoDB" id="3800363at2759"/>
<evidence type="ECO:0000256" key="1">
    <source>
        <dbReference type="SAM" id="MobiDB-lite"/>
    </source>
</evidence>
<reference evidence="2" key="1">
    <citation type="submission" date="2022-10" db="EMBL/GenBank/DDBJ databases">
        <title>Tapping the CABI collections for fungal endophytes: first genome assemblies for Collariella, Neodidymelliopsis, Ascochyta clinopodiicola, Didymella pomorum, Didymosphaeria variabile, Neocosmospora piperis and Neocucurbitaria cava.</title>
        <authorList>
            <person name="Hill R."/>
        </authorList>
    </citation>
    <scope>NUCLEOTIDE SEQUENCE</scope>
    <source>
        <strain evidence="2">IMI 356814</strain>
    </source>
</reference>
<dbReference type="EMBL" id="JAPEUY010000017">
    <property type="protein sequence ID" value="KAJ4364464.1"/>
    <property type="molecule type" value="Genomic_DNA"/>
</dbReference>
<dbReference type="Proteomes" id="UP001140560">
    <property type="component" value="Unassembled WGS sequence"/>
</dbReference>
<comment type="caution">
    <text evidence="2">The sequence shown here is derived from an EMBL/GenBank/DDBJ whole genome shotgun (WGS) entry which is preliminary data.</text>
</comment>
<feature type="region of interest" description="Disordered" evidence="1">
    <location>
        <begin position="23"/>
        <end position="52"/>
    </location>
</feature>
<organism evidence="2 3">
    <name type="scientific">Neocucurbitaria cava</name>
    <dbReference type="NCBI Taxonomy" id="798079"/>
    <lineage>
        <taxon>Eukaryota</taxon>
        <taxon>Fungi</taxon>
        <taxon>Dikarya</taxon>
        <taxon>Ascomycota</taxon>
        <taxon>Pezizomycotina</taxon>
        <taxon>Dothideomycetes</taxon>
        <taxon>Pleosporomycetidae</taxon>
        <taxon>Pleosporales</taxon>
        <taxon>Pleosporineae</taxon>
        <taxon>Cucurbitariaceae</taxon>
        <taxon>Neocucurbitaria</taxon>
    </lineage>
</organism>
<dbReference type="AlphaFoldDB" id="A0A9W8Y0D3"/>
<evidence type="ECO:0000313" key="2">
    <source>
        <dbReference type="EMBL" id="KAJ4364464.1"/>
    </source>
</evidence>
<accession>A0A9W8Y0D3</accession>
<feature type="compositionally biased region" description="Polar residues" evidence="1">
    <location>
        <begin position="26"/>
        <end position="38"/>
    </location>
</feature>
<sequence>MGAHVESDIEKASSQGEYHIRMLEESGQTLSSNTSFRSNAHHDDSHAGPYGVEMPSDWAFVVTVTEVNAAVKADVEREMRDKKEKDVKGS</sequence>
<gene>
    <name evidence="2" type="primary">ctf18_1</name>
    <name evidence="2" type="ORF">N0V83_009058</name>
</gene>
<keyword evidence="3" id="KW-1185">Reference proteome</keyword>
<proteinExistence type="predicted"/>
<protein>
    <submittedName>
        <fullName evidence="2">Chromosome transmission fidelity protein 18</fullName>
    </submittedName>
</protein>